<sequence length="63" mass="7332">MMEDVSSYWWLIFPLSWIVFGAFQSWLRYQARRDALDVLRSYAEAGVEPPAALVARLNTRCAH</sequence>
<accession>B0SWI8</accession>
<keyword evidence="1" id="KW-0472">Membrane</keyword>
<dbReference type="HOGENOM" id="CLU_2913965_0_0_5"/>
<evidence type="ECO:0000256" key="1">
    <source>
        <dbReference type="SAM" id="Phobius"/>
    </source>
</evidence>
<evidence type="ECO:0000313" key="2">
    <source>
        <dbReference type="EMBL" id="ABZ71616.1"/>
    </source>
</evidence>
<organism evidence="2">
    <name type="scientific">Caulobacter sp. (strain K31)</name>
    <dbReference type="NCBI Taxonomy" id="366602"/>
    <lineage>
        <taxon>Bacteria</taxon>
        <taxon>Pseudomonadati</taxon>
        <taxon>Pseudomonadota</taxon>
        <taxon>Alphaproteobacteria</taxon>
        <taxon>Caulobacterales</taxon>
        <taxon>Caulobacteraceae</taxon>
        <taxon>Caulobacter</taxon>
    </lineage>
</organism>
<reference evidence="2" key="1">
    <citation type="submission" date="2008-01" db="EMBL/GenBank/DDBJ databases">
        <title>Complete sequence of chromosome of Caulobacter sp. K31.</title>
        <authorList>
            <consortium name="US DOE Joint Genome Institute"/>
            <person name="Copeland A."/>
            <person name="Lucas S."/>
            <person name="Lapidus A."/>
            <person name="Barry K."/>
            <person name="Glavina del Rio T."/>
            <person name="Dalin E."/>
            <person name="Tice H."/>
            <person name="Pitluck S."/>
            <person name="Bruce D."/>
            <person name="Goodwin L."/>
            <person name="Thompson L.S."/>
            <person name="Brettin T."/>
            <person name="Detter J.C."/>
            <person name="Han C."/>
            <person name="Schmutz J."/>
            <person name="Larimer F."/>
            <person name="Land M."/>
            <person name="Hauser L."/>
            <person name="Kyrpides N."/>
            <person name="Kim E."/>
            <person name="Stephens C."/>
            <person name="Richardson P."/>
        </authorList>
    </citation>
    <scope>NUCLEOTIDE SEQUENCE [LARGE SCALE GENOMIC DNA]</scope>
    <source>
        <strain evidence="2">K31</strain>
    </source>
</reference>
<protein>
    <submittedName>
        <fullName evidence="2">Uncharacterized protein</fullName>
    </submittedName>
</protein>
<gene>
    <name evidence="2" type="ordered locus">Caul_2489</name>
</gene>
<dbReference type="AlphaFoldDB" id="B0SWI8"/>
<feature type="transmembrane region" description="Helical" evidence="1">
    <location>
        <begin position="6"/>
        <end position="23"/>
    </location>
</feature>
<keyword evidence="1" id="KW-1133">Transmembrane helix</keyword>
<dbReference type="STRING" id="366602.Caul_2489"/>
<dbReference type="eggNOG" id="ENOG50335VG">
    <property type="taxonomic scope" value="Bacteria"/>
</dbReference>
<name>B0SWI8_CAUSK</name>
<dbReference type="KEGG" id="cak:Caul_2489"/>
<dbReference type="EMBL" id="CP000927">
    <property type="protein sequence ID" value="ABZ71616.1"/>
    <property type="molecule type" value="Genomic_DNA"/>
</dbReference>
<keyword evidence="1" id="KW-0812">Transmembrane</keyword>
<proteinExistence type="predicted"/>